<dbReference type="GO" id="GO:0015128">
    <property type="term" value="F:gluconate transmembrane transporter activity"/>
    <property type="evidence" value="ECO:0007669"/>
    <property type="project" value="InterPro"/>
</dbReference>
<dbReference type="RefSeq" id="WP_234623782.1">
    <property type="nucleotide sequence ID" value="NZ_JAHWXT010000005.1"/>
</dbReference>
<dbReference type="GO" id="GO:0005886">
    <property type="term" value="C:plasma membrane"/>
    <property type="evidence" value="ECO:0007669"/>
    <property type="project" value="TreeGrafter"/>
</dbReference>
<feature type="transmembrane region" description="Helical" evidence="1">
    <location>
        <begin position="179"/>
        <end position="200"/>
    </location>
</feature>
<feature type="transmembrane region" description="Helical" evidence="1">
    <location>
        <begin position="141"/>
        <end position="159"/>
    </location>
</feature>
<feature type="transmembrane region" description="Helical" evidence="1">
    <location>
        <begin position="274"/>
        <end position="297"/>
    </location>
</feature>
<keyword evidence="1" id="KW-1133">Transmembrane helix</keyword>
<dbReference type="PANTHER" id="PTHR30354">
    <property type="entry name" value="GNT FAMILY GLUCONATE TRANSPORTER"/>
    <property type="match status" value="1"/>
</dbReference>
<dbReference type="Proteomes" id="UP000887320">
    <property type="component" value="Unassembled WGS sequence"/>
</dbReference>
<dbReference type="EMBL" id="JAHWXT010000005">
    <property type="protein sequence ID" value="MCF0265719.1"/>
    <property type="molecule type" value="Genomic_DNA"/>
</dbReference>
<name>A0A8X8KDF1_ACIGI</name>
<feature type="transmembrane region" description="Helical" evidence="1">
    <location>
        <begin position="100"/>
        <end position="129"/>
    </location>
</feature>
<keyword evidence="1" id="KW-0472">Membrane</keyword>
<evidence type="ECO:0000256" key="1">
    <source>
        <dbReference type="SAM" id="Phobius"/>
    </source>
</evidence>
<accession>A0A8X8KDF1</accession>
<gene>
    <name evidence="2" type="ORF">KW868_14825</name>
</gene>
<feature type="transmembrane region" description="Helical" evidence="1">
    <location>
        <begin position="318"/>
        <end position="338"/>
    </location>
</feature>
<comment type="caution">
    <text evidence="2">The sequence shown here is derived from an EMBL/GenBank/DDBJ whole genome shotgun (WGS) entry which is preliminary data.</text>
</comment>
<proteinExistence type="predicted"/>
<feature type="transmembrane region" description="Helical" evidence="1">
    <location>
        <begin position="438"/>
        <end position="459"/>
    </location>
</feature>
<evidence type="ECO:0000313" key="3">
    <source>
        <dbReference type="Proteomes" id="UP000887320"/>
    </source>
</evidence>
<dbReference type="Pfam" id="PF02447">
    <property type="entry name" value="GntP_permease"/>
    <property type="match status" value="1"/>
</dbReference>
<feature type="transmembrane region" description="Helical" evidence="1">
    <location>
        <begin position="52"/>
        <end position="74"/>
    </location>
</feature>
<feature type="transmembrane region" description="Helical" evidence="1">
    <location>
        <begin position="232"/>
        <end position="254"/>
    </location>
</feature>
<reference evidence="2" key="1">
    <citation type="submission" date="2021-07" db="EMBL/GenBank/DDBJ databases">
        <authorList>
            <person name="Fernandez M."/>
            <person name="Pereira P."/>
            <person name="Torres Tejerizo G.A."/>
            <person name="Gonzalez P."/>
            <person name="Agostini E."/>
        </authorList>
    </citation>
    <scope>NUCLEOTIDE SEQUENCE</scope>
    <source>
        <strain evidence="2">SFC 500-1A</strain>
    </source>
</reference>
<protein>
    <submittedName>
        <fullName evidence="2">GntP family permease</fullName>
    </submittedName>
</protein>
<feature type="transmembrane region" description="Helical" evidence="1">
    <location>
        <begin position="358"/>
        <end position="378"/>
    </location>
</feature>
<keyword evidence="1" id="KW-0812">Transmembrane</keyword>
<dbReference type="InterPro" id="IPR003474">
    <property type="entry name" value="Glcn_transporter"/>
</dbReference>
<sequence length="462" mass="49615">MIGLFGIVVSLVLLMYLAYKGFSVIILAPVLALFAVIWSGMTHELLGFYSQVFMSGLGGYIIKYFPLFLLGAVFGKLMDDSGSARTIAIFFVERLGHHRAMLSIVISCAILTYGGVSLFVVGFAVFPIASALFKELAIPKRLIPAAIMLGALTFTMTALPGTPAIQNAIPMPYFKTDLYAAPVLGIIASIFMLITGMWWLNRRVEHSIKQDEGYGNHIEHHKEILTHSDPSLLIAMIPIVLVILSNLILSKVIFPSMDTSYLATAQFGHTSLNSVIGLWSIITALVIACVAIIALNWKRINDIRDSIQNGVSSSFLPIFNTASEVGYGSVIASLAGFVILKDFLVGLAPSNPLVSEAILVNVLAGITGSASGGLSIALNTMGETYMNLAHEFGISPELMHRVASMASGSLDSLPHNGAVITIIALCGLTHKQSYYDMFVVAVIFPLLALIGVITLGTYFGSF</sequence>
<evidence type="ECO:0000313" key="2">
    <source>
        <dbReference type="EMBL" id="MCF0265719.1"/>
    </source>
</evidence>
<organism evidence="2 3">
    <name type="scientific">Acinetobacter guillouiae</name>
    <name type="common">Acinetobacter genomosp. 11</name>
    <dbReference type="NCBI Taxonomy" id="106649"/>
    <lineage>
        <taxon>Bacteria</taxon>
        <taxon>Pseudomonadati</taxon>
        <taxon>Pseudomonadota</taxon>
        <taxon>Gammaproteobacteria</taxon>
        <taxon>Moraxellales</taxon>
        <taxon>Moraxellaceae</taxon>
        <taxon>Acinetobacter</taxon>
    </lineage>
</organism>
<dbReference type="PANTHER" id="PTHR30354:SF7">
    <property type="entry name" value="BLL7963 PROTEIN"/>
    <property type="match status" value="1"/>
</dbReference>
<feature type="transmembrane region" description="Helical" evidence="1">
    <location>
        <begin position="17"/>
        <end position="40"/>
    </location>
</feature>
<dbReference type="AlphaFoldDB" id="A0A8X8KDF1"/>